<evidence type="ECO:0000256" key="6">
    <source>
        <dbReference type="ARBA" id="ARBA00048552"/>
    </source>
</evidence>
<dbReference type="Gene3D" id="1.10.40.90">
    <property type="match status" value="1"/>
</dbReference>
<dbReference type="InterPro" id="IPR045867">
    <property type="entry name" value="DNA-dir_RpoC_beta_prime"/>
</dbReference>
<evidence type="ECO:0000256" key="3">
    <source>
        <dbReference type="ARBA" id="ARBA00022695"/>
    </source>
</evidence>
<dbReference type="SMART" id="SM00663">
    <property type="entry name" value="RPOLA_N"/>
    <property type="match status" value="1"/>
</dbReference>
<keyword evidence="7" id="KW-0862">Zinc</keyword>
<comment type="similarity">
    <text evidence="7 8">Belongs to the RNA polymerase beta' chain family.</text>
</comment>
<evidence type="ECO:0000256" key="1">
    <source>
        <dbReference type="ARBA" id="ARBA00022478"/>
    </source>
</evidence>
<feature type="binding site" evidence="7">
    <location>
        <position position="92"/>
    </location>
    <ligand>
        <name>Zn(2+)</name>
        <dbReference type="ChEBI" id="CHEBI:29105"/>
        <label>1</label>
    </ligand>
</feature>
<dbReference type="GO" id="GO:0003899">
    <property type="term" value="F:DNA-directed RNA polymerase activity"/>
    <property type="evidence" value="ECO:0007669"/>
    <property type="project" value="UniProtKB-EC"/>
</dbReference>
<dbReference type="SUPFAM" id="SSF64484">
    <property type="entry name" value="beta and beta-prime subunits of DNA dependent RNA-polymerase"/>
    <property type="match status" value="1"/>
</dbReference>
<dbReference type="Gene3D" id="2.40.40.20">
    <property type="match status" value="1"/>
</dbReference>
<feature type="compositionally biased region" description="Low complexity" evidence="9">
    <location>
        <begin position="1398"/>
        <end position="1421"/>
    </location>
</feature>
<keyword evidence="12" id="KW-1185">Reference proteome</keyword>
<dbReference type="InterPro" id="IPR006592">
    <property type="entry name" value="RNA_pol_N"/>
</dbReference>
<comment type="cofactor">
    <cofactor evidence="7">
        <name>Zn(2+)</name>
        <dbReference type="ChEBI" id="CHEBI:29105"/>
    </cofactor>
    <text evidence="7">Binds 2 Zn(2+) ions per subunit.</text>
</comment>
<feature type="binding site" evidence="7">
    <location>
        <position position="917"/>
    </location>
    <ligand>
        <name>Zn(2+)</name>
        <dbReference type="ChEBI" id="CHEBI:29105"/>
        <label>2</label>
    </ligand>
</feature>
<dbReference type="InterPro" id="IPR007066">
    <property type="entry name" value="RNA_pol_Rpb1_3"/>
</dbReference>
<feature type="binding site" evidence="7">
    <location>
        <position position="907"/>
    </location>
    <ligand>
        <name>Zn(2+)</name>
        <dbReference type="ChEBI" id="CHEBI:29105"/>
        <label>2</label>
    </ligand>
</feature>
<dbReference type="GO" id="GO:0000428">
    <property type="term" value="C:DNA-directed RNA polymerase complex"/>
    <property type="evidence" value="ECO:0007669"/>
    <property type="project" value="UniProtKB-KW"/>
</dbReference>
<feature type="region of interest" description="Disordered" evidence="9">
    <location>
        <begin position="1391"/>
        <end position="1421"/>
    </location>
</feature>
<keyword evidence="4 7" id="KW-0479">Metal-binding</keyword>
<keyword evidence="2 7" id="KW-0808">Transferase</keyword>
<name>A0ABW2L2R2_9BACT</name>
<gene>
    <name evidence="7 11" type="primary">rpoC</name>
    <name evidence="11" type="ORF">ACFQY0_05365</name>
</gene>
<dbReference type="InterPro" id="IPR012754">
    <property type="entry name" value="DNA-dir_RpoC_beta_prime_bact"/>
</dbReference>
<reference evidence="12" key="1">
    <citation type="journal article" date="2019" name="Int. J. Syst. Evol. Microbiol.">
        <title>The Global Catalogue of Microorganisms (GCM) 10K type strain sequencing project: providing services to taxonomists for standard genome sequencing and annotation.</title>
        <authorList>
            <consortium name="The Broad Institute Genomics Platform"/>
            <consortium name="The Broad Institute Genome Sequencing Center for Infectious Disease"/>
            <person name="Wu L."/>
            <person name="Ma J."/>
        </authorList>
    </citation>
    <scope>NUCLEOTIDE SEQUENCE [LARGE SCALE GENOMIC DNA]</scope>
    <source>
        <strain evidence="12">CGMCC 4.1467</strain>
    </source>
</reference>
<protein>
    <recommendedName>
        <fullName evidence="7">DNA-directed RNA polymerase subunit beta'</fullName>
        <shortName evidence="7">RNAP subunit beta'</shortName>
        <ecNumber evidence="7">2.7.7.6</ecNumber>
    </recommendedName>
    <alternativeName>
        <fullName evidence="7">RNA polymerase subunit beta'</fullName>
    </alternativeName>
    <alternativeName>
        <fullName evidence="7">Transcriptase subunit beta'</fullName>
    </alternativeName>
</protein>
<feature type="domain" description="RNA polymerase N-terminal" evidence="10">
    <location>
        <begin position="240"/>
        <end position="519"/>
    </location>
</feature>
<keyword evidence="3 7" id="KW-0548">Nucleotidyltransferase</keyword>
<dbReference type="InterPro" id="IPR038120">
    <property type="entry name" value="Rpb1_funnel_sf"/>
</dbReference>
<evidence type="ECO:0000256" key="5">
    <source>
        <dbReference type="ARBA" id="ARBA00023163"/>
    </source>
</evidence>
<feature type="binding site" evidence="7">
    <location>
        <position position="74"/>
    </location>
    <ligand>
        <name>Zn(2+)</name>
        <dbReference type="ChEBI" id="CHEBI:29105"/>
        <label>1</label>
    </ligand>
</feature>
<dbReference type="Gene3D" id="1.10.274.100">
    <property type="entry name" value="RNA polymerase Rpb1, domain 3"/>
    <property type="match status" value="1"/>
</dbReference>
<dbReference type="Gene3D" id="1.10.132.30">
    <property type="match status" value="1"/>
</dbReference>
<keyword evidence="5 7" id="KW-0804">Transcription</keyword>
<dbReference type="Pfam" id="PF04983">
    <property type="entry name" value="RNA_pol_Rpb1_3"/>
    <property type="match status" value="1"/>
</dbReference>
<keyword evidence="7" id="KW-0460">Magnesium</keyword>
<dbReference type="InterPro" id="IPR044893">
    <property type="entry name" value="RNA_pol_Rpb1_clamp_domain"/>
</dbReference>
<dbReference type="Gene3D" id="1.10.150.390">
    <property type="match status" value="1"/>
</dbReference>
<sequence>MMSVDTNLRELFGVDDKPDAFDQVSITVAAPDVIRSWSKGEVKNPETINYRTFKPEKGGLFCERIFGPTRDWECACGKYKRIKHKGVVCDRCGVEVTLSRVRRERMGHIELAVPVSHIWFYKCMPSRIGLVLDISARHLERVIYYEDYIVTDPGNSPLELGQLLTENEIREAEDAYGDGSFRAGMGAEALQDLLGQVDLAELQVKLEEELETTRSKQNKKKLSKRLKIAQGFAGSKSRPEWMIMMVLPVIPPDLRPLVPLEGGRFATSDLNDLYRRVINRNNRLKNLLQLKTPEVIIRNEKRMLQEAVDALFDNGRHGRAVTGAGNRPLKSLSDMLKGKGGRFRQNLLGKRVDYSGRSVIVVGPDLKLNQCGLPKKMALTLFEPFIIRRLKELGYCHTVRSAKKMIDRKTTEVWDILAEVTKGHPVMLNRAPTLHRLSIQAFEPKLIEGSAIRVHPLVCTAYNADFDGDQMAVHVPLSVEAQMEARQLMLAPNNIFSPASGRPITTPSQDIILGSYYLTWAPNRTQKDREKEEHLPLFENSSEVEYAIASRKIGYHSWIRLRNPDFGKDTVFGYKGQELTDEEKAKKSSLQRALDEGKIIETTPGRVRFNEIWPEGMGFMNMTVGKKQMGDVIWRCYQVAGQKGTVATLDELKSLGFKEASRSGTSIGIVDMVVPEEKPAVIADAYAQVEKVTKQYRNGVITDGERYQKVVDIWTHASDTIASALYRKLEHNDGKPGVSPLFMMVDSGARGNKSQIKQLSGMRGLMAKPSGEIIERPITSNFREGLTVLEYFISTHGARKGLADTALKTADSGYMTRKLVDVAQDVIVTKHDCETVNGILVQPIYDGDEESASLATRIYGRVSCETVKDPVSGEVILASDEIIDETMASAVERIGYEKLKIRSVLTCEAERGCCAKCYGLNLATGKGVKIGEAVGIIAAQSIGEPGTQLTMRTFHVGGVATSAFKQPIIKARNSGHVVYKDLRTVESADGKWVVLNKNGSLSVRDKDGLELESHNIVIGCEIEIKDGEDVKKGDTVATWDPYNVPIITEKAGKVEFRDMIAGITVQSETDKETGKKGMVVTEHKEDLHPQVVVLDPKTNEVRASYSIPVGAHLSVKENETITGGTQLAKTPRKVARTKDITGGLPRVAELFEARKPKDACVIAKIDGEISFGGTVRGKKKVIATDPESGESVDHLVPMGRHIIVTEGDQVKRGDQITEGPVSPEDLLEACGAQELQEHLVNEVQSVYRVQGVEINDKHIEIIIRQMLRKVKITDPGDADQYLWGDQVDRSTFIKVNEEIVANGGKPAEAEPVLLGITKASLETDSFISAASFQDTTRVLTEAATLGKVDYLTGFKENVIMGHLIPAGTGFDCHRDSEIEFTVEEPEPIIIEPDENDGIEIPLPSDEAARLAAEASNSAETA</sequence>
<comment type="cofactor">
    <cofactor evidence="7">
        <name>Mg(2+)</name>
        <dbReference type="ChEBI" id="CHEBI:18420"/>
    </cofactor>
    <text evidence="7">Binds 1 Mg(2+) ion per subunit.</text>
</comment>
<dbReference type="InterPro" id="IPR007080">
    <property type="entry name" value="RNA_pol_Rpb1_1"/>
</dbReference>
<dbReference type="Gene3D" id="2.40.50.100">
    <property type="match status" value="3"/>
</dbReference>
<dbReference type="HAMAP" id="MF_01322">
    <property type="entry name" value="RNApol_bact_RpoC"/>
    <property type="match status" value="1"/>
</dbReference>
<dbReference type="EC" id="2.7.7.6" evidence="7"/>
<dbReference type="InterPro" id="IPR042102">
    <property type="entry name" value="RNA_pol_Rpb1_3_sf"/>
</dbReference>
<evidence type="ECO:0000256" key="7">
    <source>
        <dbReference type="HAMAP-Rule" id="MF_01322"/>
    </source>
</evidence>
<dbReference type="PANTHER" id="PTHR19376">
    <property type="entry name" value="DNA-DIRECTED RNA POLYMERASE"/>
    <property type="match status" value="1"/>
</dbReference>
<keyword evidence="1 7" id="KW-0240">DNA-directed RNA polymerase</keyword>
<accession>A0ABW2L2R2</accession>
<dbReference type="NCBIfam" id="TIGR02386">
    <property type="entry name" value="rpoC_TIGR"/>
    <property type="match status" value="1"/>
</dbReference>
<dbReference type="EMBL" id="JBHTBS010000002">
    <property type="protein sequence ID" value="MFC7336597.1"/>
    <property type="molecule type" value="Genomic_DNA"/>
</dbReference>
<evidence type="ECO:0000313" key="11">
    <source>
        <dbReference type="EMBL" id="MFC7336597.1"/>
    </source>
</evidence>
<proteinExistence type="inferred from homology"/>
<dbReference type="InterPro" id="IPR007081">
    <property type="entry name" value="RNA_pol_Rpb1_5"/>
</dbReference>
<comment type="caution">
    <text evidence="11">The sequence shown here is derived from an EMBL/GenBank/DDBJ whole genome shotgun (WGS) entry which is preliminary data.</text>
</comment>
<dbReference type="InterPro" id="IPR000722">
    <property type="entry name" value="RNA_pol_asu"/>
</dbReference>
<feature type="binding site" evidence="7">
    <location>
        <position position="469"/>
    </location>
    <ligand>
        <name>Mg(2+)</name>
        <dbReference type="ChEBI" id="CHEBI:18420"/>
    </ligand>
</feature>
<evidence type="ECO:0000256" key="8">
    <source>
        <dbReference type="RuleBase" id="RU004279"/>
    </source>
</evidence>
<evidence type="ECO:0000259" key="10">
    <source>
        <dbReference type="SMART" id="SM00663"/>
    </source>
</evidence>
<evidence type="ECO:0000256" key="4">
    <source>
        <dbReference type="ARBA" id="ARBA00022723"/>
    </source>
</evidence>
<feature type="binding site" evidence="7">
    <location>
        <position position="833"/>
    </location>
    <ligand>
        <name>Zn(2+)</name>
        <dbReference type="ChEBI" id="CHEBI:29105"/>
        <label>2</label>
    </ligand>
</feature>
<evidence type="ECO:0000313" key="12">
    <source>
        <dbReference type="Proteomes" id="UP001596472"/>
    </source>
</evidence>
<dbReference type="Pfam" id="PF04997">
    <property type="entry name" value="RNA_pol_Rpb1_1"/>
    <property type="match status" value="1"/>
</dbReference>
<feature type="binding site" evidence="7">
    <location>
        <position position="467"/>
    </location>
    <ligand>
        <name>Mg(2+)</name>
        <dbReference type="ChEBI" id="CHEBI:18420"/>
    </ligand>
</feature>
<dbReference type="Gene3D" id="1.10.1790.20">
    <property type="match status" value="1"/>
</dbReference>
<dbReference type="Pfam" id="PF00623">
    <property type="entry name" value="RNA_pol_Rpb1_2"/>
    <property type="match status" value="2"/>
</dbReference>
<dbReference type="Proteomes" id="UP001596472">
    <property type="component" value="Unassembled WGS sequence"/>
</dbReference>
<dbReference type="PANTHER" id="PTHR19376:SF54">
    <property type="entry name" value="DNA-DIRECTED RNA POLYMERASE SUBUNIT BETA"/>
    <property type="match status" value="1"/>
</dbReference>
<dbReference type="Gene3D" id="4.10.860.120">
    <property type="entry name" value="RNA polymerase II, clamp domain"/>
    <property type="match status" value="1"/>
</dbReference>
<feature type="binding site" evidence="7">
    <location>
        <position position="76"/>
    </location>
    <ligand>
        <name>Zn(2+)</name>
        <dbReference type="ChEBI" id="CHEBI:29105"/>
        <label>1</label>
    </ligand>
</feature>
<evidence type="ECO:0000256" key="2">
    <source>
        <dbReference type="ARBA" id="ARBA00022679"/>
    </source>
</evidence>
<dbReference type="Pfam" id="PF05000">
    <property type="entry name" value="RNA_pol_Rpb1_4"/>
    <property type="match status" value="1"/>
</dbReference>
<organism evidence="11 12">
    <name type="scientific">Haloferula chungangensis</name>
    <dbReference type="NCBI Taxonomy" id="1048331"/>
    <lineage>
        <taxon>Bacteria</taxon>
        <taxon>Pseudomonadati</taxon>
        <taxon>Verrucomicrobiota</taxon>
        <taxon>Verrucomicrobiia</taxon>
        <taxon>Verrucomicrobiales</taxon>
        <taxon>Verrucomicrobiaceae</taxon>
        <taxon>Haloferula</taxon>
    </lineage>
</organism>
<dbReference type="CDD" id="cd02655">
    <property type="entry name" value="RNAP_beta'_C"/>
    <property type="match status" value="1"/>
</dbReference>
<comment type="subunit">
    <text evidence="7">The RNAP catalytic core consists of 2 alpha, 1 beta, 1 beta' and 1 omega subunit. When a sigma factor is associated with the core the holoenzyme is formed, which can initiate transcription.</text>
</comment>
<comment type="catalytic activity">
    <reaction evidence="6 7 8">
        <text>RNA(n) + a ribonucleoside 5'-triphosphate = RNA(n+1) + diphosphate</text>
        <dbReference type="Rhea" id="RHEA:21248"/>
        <dbReference type="Rhea" id="RHEA-COMP:14527"/>
        <dbReference type="Rhea" id="RHEA-COMP:17342"/>
        <dbReference type="ChEBI" id="CHEBI:33019"/>
        <dbReference type="ChEBI" id="CHEBI:61557"/>
        <dbReference type="ChEBI" id="CHEBI:140395"/>
        <dbReference type="EC" id="2.7.7.6"/>
    </reaction>
</comment>
<dbReference type="InterPro" id="IPR007083">
    <property type="entry name" value="RNA_pol_Rpb1_4"/>
</dbReference>
<dbReference type="RefSeq" id="WP_379710591.1">
    <property type="nucleotide sequence ID" value="NZ_JBHTBS010000002.1"/>
</dbReference>
<evidence type="ECO:0000256" key="9">
    <source>
        <dbReference type="SAM" id="MobiDB-lite"/>
    </source>
</evidence>
<feature type="binding site" evidence="7">
    <location>
        <position position="914"/>
    </location>
    <ligand>
        <name>Zn(2+)</name>
        <dbReference type="ChEBI" id="CHEBI:29105"/>
        <label>2</label>
    </ligand>
</feature>
<dbReference type="Pfam" id="PF04998">
    <property type="entry name" value="RNA_pol_Rpb1_5"/>
    <property type="match status" value="1"/>
</dbReference>
<comment type="function">
    <text evidence="7 8">DNA-dependent RNA polymerase catalyzes the transcription of DNA into RNA using the four ribonucleoside triphosphates as substrates.</text>
</comment>
<feature type="binding site" evidence="7">
    <location>
        <position position="465"/>
    </location>
    <ligand>
        <name>Mg(2+)</name>
        <dbReference type="ChEBI" id="CHEBI:18420"/>
    </ligand>
</feature>
<dbReference type="CDD" id="cd01609">
    <property type="entry name" value="RNAP_beta'_N"/>
    <property type="match status" value="1"/>
</dbReference>
<feature type="binding site" evidence="7">
    <location>
        <position position="89"/>
    </location>
    <ligand>
        <name>Zn(2+)</name>
        <dbReference type="ChEBI" id="CHEBI:29105"/>
        <label>1</label>
    </ligand>
</feature>